<dbReference type="Gene3D" id="2.120.10.30">
    <property type="entry name" value="TolB, C-terminal domain"/>
    <property type="match status" value="1"/>
</dbReference>
<evidence type="ECO:0000259" key="2">
    <source>
        <dbReference type="Pfam" id="PF07995"/>
    </source>
</evidence>
<dbReference type="Proteomes" id="UP000325372">
    <property type="component" value="Unassembled WGS sequence"/>
</dbReference>
<protein>
    <recommendedName>
        <fullName evidence="2">Glucose/Sorbosone dehydrogenase domain-containing protein</fullName>
    </recommendedName>
</protein>
<evidence type="ECO:0000256" key="1">
    <source>
        <dbReference type="SAM" id="Phobius"/>
    </source>
</evidence>
<dbReference type="InterPro" id="IPR011041">
    <property type="entry name" value="Quinoprot_gluc/sorb_DH_b-prop"/>
</dbReference>
<dbReference type="PANTHER" id="PTHR19328">
    <property type="entry name" value="HEDGEHOG-INTERACTING PROTEIN"/>
    <property type="match status" value="1"/>
</dbReference>
<feature type="transmembrane region" description="Helical" evidence="1">
    <location>
        <begin position="34"/>
        <end position="53"/>
    </location>
</feature>
<keyword evidence="4" id="KW-1185">Reference proteome</keyword>
<comment type="caution">
    <text evidence="3">The sequence shown here is derived from an EMBL/GenBank/DDBJ whole genome shotgun (WGS) entry which is preliminary data.</text>
</comment>
<dbReference type="Pfam" id="PF07995">
    <property type="entry name" value="GSDH"/>
    <property type="match status" value="1"/>
</dbReference>
<proteinExistence type="predicted"/>
<keyword evidence="1" id="KW-1133">Transmembrane helix</keyword>
<dbReference type="AlphaFoldDB" id="A0A5N0TGK5"/>
<dbReference type="PANTHER" id="PTHR19328:SF75">
    <property type="entry name" value="ALDOSE SUGAR DEHYDROGENASE YLII"/>
    <property type="match status" value="1"/>
</dbReference>
<evidence type="ECO:0000313" key="4">
    <source>
        <dbReference type="Proteomes" id="UP000325372"/>
    </source>
</evidence>
<feature type="transmembrane region" description="Helical" evidence="1">
    <location>
        <begin position="65"/>
        <end position="87"/>
    </location>
</feature>
<feature type="domain" description="Glucose/Sorbosone dehydrogenase" evidence="2">
    <location>
        <begin position="100"/>
        <end position="417"/>
    </location>
</feature>
<sequence length="581" mass="62618">MRRLGRRWQSLHRLVYAVAVLAVWHFYWQVKLDTLEPLIYAAILAVLLGERLWRRAQRLKRRAAILAAALVLPTGAVLAQDLVLTPFSDHDRVTDIRHAGDGSGRLYIVQQNGRVETLDAEGQPLGRLLDLSDRISGGNEQGLLSLAFAPDFGVSGLAYAWYTDVDGTAVLSRLRRDASDPGQLDPASETVLLSVPQPFRNHNGGRLQFGPDGYLYLSIGDGGSGGDPMGHGQNSGTLLGSVIRIDVDPASESFTIPGDNPFVGQAGADEIWATGLRNPWRMSFDTLTGELYIADVGQGAREEINVQPATGAAGRNYGWNTMEGSTCFNADSCDTTGLVLPDWEYDHGLGCSVTGGEVYRGNVYPALQGVYLYADFCSGTVWGLDRVDGAWRNRVMAQTGMNITTFGQAEDGRLLLAAVGEGVFAISDGEPVDEPPFRINAGLNDAWFDPATPGQGILVAVYPSVEQVFLAWFTFDAERPPEQTENGIGDAGHRWLTAFGSFDGTAAELEITLTRGGRLNQATPVPEWLAAGTGRLVFSGCDAASLTWSLPEAGLSGQITLRRVTRENVPLCETLSAVDAD</sequence>
<organism evidence="3 4">
    <name type="scientific">Marinihelvus fidelis</name>
    <dbReference type="NCBI Taxonomy" id="2613842"/>
    <lineage>
        <taxon>Bacteria</taxon>
        <taxon>Pseudomonadati</taxon>
        <taxon>Pseudomonadota</taxon>
        <taxon>Gammaproteobacteria</taxon>
        <taxon>Chromatiales</taxon>
        <taxon>Wenzhouxiangellaceae</taxon>
        <taxon>Marinihelvus</taxon>
    </lineage>
</organism>
<keyword evidence="1" id="KW-0812">Transmembrane</keyword>
<gene>
    <name evidence="3" type="ORF">F3N42_03065</name>
</gene>
<feature type="transmembrane region" description="Helical" evidence="1">
    <location>
        <begin position="12"/>
        <end position="28"/>
    </location>
</feature>
<evidence type="ECO:0000313" key="3">
    <source>
        <dbReference type="EMBL" id="KAA9133588.1"/>
    </source>
</evidence>
<dbReference type="InterPro" id="IPR011042">
    <property type="entry name" value="6-blade_b-propeller_TolB-like"/>
</dbReference>
<keyword evidence="1" id="KW-0472">Membrane</keyword>
<dbReference type="SUPFAM" id="SSF50952">
    <property type="entry name" value="Soluble quinoprotein glucose dehydrogenase"/>
    <property type="match status" value="1"/>
</dbReference>
<dbReference type="EMBL" id="VYXP01000002">
    <property type="protein sequence ID" value="KAA9133588.1"/>
    <property type="molecule type" value="Genomic_DNA"/>
</dbReference>
<name>A0A5N0TGK5_9GAMM</name>
<accession>A0A5N0TGK5</accession>
<reference evidence="3 4" key="1">
    <citation type="submission" date="2019-09" db="EMBL/GenBank/DDBJ databases">
        <title>Wenzhouxiangella sp. Genome sequencing and assembly.</title>
        <authorList>
            <person name="Zhang R."/>
        </authorList>
    </citation>
    <scope>NUCLEOTIDE SEQUENCE [LARGE SCALE GENOMIC DNA]</scope>
    <source>
        <strain evidence="3 4">W260</strain>
    </source>
</reference>
<dbReference type="InterPro" id="IPR012938">
    <property type="entry name" value="Glc/Sorbosone_DH"/>
</dbReference>